<keyword evidence="5" id="KW-0560">Oxidoreductase</keyword>
<evidence type="ECO:0000256" key="2">
    <source>
        <dbReference type="ARBA" id="ARBA00010989"/>
    </source>
</evidence>
<dbReference type="GO" id="GO:0005777">
    <property type="term" value="C:peroxisome"/>
    <property type="evidence" value="ECO:0007669"/>
    <property type="project" value="TreeGrafter"/>
</dbReference>
<dbReference type="PANTHER" id="PTHR10961:SF46">
    <property type="entry name" value="PEROXISOMAL SARCOSINE OXIDASE"/>
    <property type="match status" value="1"/>
</dbReference>
<feature type="domain" description="FAD dependent oxidoreductase" evidence="6">
    <location>
        <begin position="7"/>
        <end position="363"/>
    </location>
</feature>
<accession>A0A8X6KJN3</accession>
<evidence type="ECO:0000313" key="8">
    <source>
        <dbReference type="Proteomes" id="UP000887116"/>
    </source>
</evidence>
<reference evidence="7" key="1">
    <citation type="submission" date="2020-07" db="EMBL/GenBank/DDBJ databases">
        <title>Multicomponent nature underlies the extraordinary mechanical properties of spider dragline silk.</title>
        <authorList>
            <person name="Kono N."/>
            <person name="Nakamura H."/>
            <person name="Mori M."/>
            <person name="Yoshida Y."/>
            <person name="Ohtoshi R."/>
            <person name="Malay A.D."/>
            <person name="Moran D.A.P."/>
            <person name="Tomita M."/>
            <person name="Numata K."/>
            <person name="Arakawa K."/>
        </authorList>
    </citation>
    <scope>NUCLEOTIDE SEQUENCE</scope>
</reference>
<dbReference type="GO" id="GO:0033514">
    <property type="term" value="P:L-lysine catabolic process to acetyl-CoA via L-pipecolate"/>
    <property type="evidence" value="ECO:0007669"/>
    <property type="project" value="TreeGrafter"/>
</dbReference>
<dbReference type="GO" id="GO:0008115">
    <property type="term" value="F:sarcosine oxidase activity"/>
    <property type="evidence" value="ECO:0007669"/>
    <property type="project" value="TreeGrafter"/>
</dbReference>
<dbReference type="Proteomes" id="UP000887116">
    <property type="component" value="Unassembled WGS sequence"/>
</dbReference>
<dbReference type="AlphaFoldDB" id="A0A8X6KJN3"/>
<dbReference type="GO" id="GO:0050031">
    <property type="term" value="F:L-pipecolate oxidase activity"/>
    <property type="evidence" value="ECO:0007669"/>
    <property type="project" value="TreeGrafter"/>
</dbReference>
<evidence type="ECO:0000313" key="7">
    <source>
        <dbReference type="EMBL" id="GFQ75241.1"/>
    </source>
</evidence>
<dbReference type="InterPro" id="IPR036188">
    <property type="entry name" value="FAD/NAD-bd_sf"/>
</dbReference>
<comment type="caution">
    <text evidence="7">The sequence shown here is derived from an EMBL/GenBank/DDBJ whole genome shotgun (WGS) entry which is preliminary data.</text>
</comment>
<dbReference type="SUPFAM" id="SSF51905">
    <property type="entry name" value="FAD/NAD(P)-binding domain"/>
    <property type="match status" value="1"/>
</dbReference>
<keyword evidence="3" id="KW-0285">Flavoprotein</keyword>
<organism evidence="7 8">
    <name type="scientific">Trichonephila clavata</name>
    <name type="common">Joro spider</name>
    <name type="synonym">Nephila clavata</name>
    <dbReference type="NCBI Taxonomy" id="2740835"/>
    <lineage>
        <taxon>Eukaryota</taxon>
        <taxon>Metazoa</taxon>
        <taxon>Ecdysozoa</taxon>
        <taxon>Arthropoda</taxon>
        <taxon>Chelicerata</taxon>
        <taxon>Arachnida</taxon>
        <taxon>Araneae</taxon>
        <taxon>Araneomorphae</taxon>
        <taxon>Entelegynae</taxon>
        <taxon>Araneoidea</taxon>
        <taxon>Nephilidae</taxon>
        <taxon>Trichonephila</taxon>
    </lineage>
</organism>
<evidence type="ECO:0000256" key="1">
    <source>
        <dbReference type="ARBA" id="ARBA00001974"/>
    </source>
</evidence>
<dbReference type="PANTHER" id="PTHR10961">
    <property type="entry name" value="PEROXISOMAL SARCOSINE OXIDASE"/>
    <property type="match status" value="1"/>
</dbReference>
<name>A0A8X6KJN3_TRICU</name>
<dbReference type="SUPFAM" id="SSF54373">
    <property type="entry name" value="FAD-linked reductases, C-terminal domain"/>
    <property type="match status" value="1"/>
</dbReference>
<dbReference type="Gene3D" id="3.30.9.10">
    <property type="entry name" value="D-Amino Acid Oxidase, subunit A, domain 2"/>
    <property type="match status" value="1"/>
</dbReference>
<evidence type="ECO:0000256" key="3">
    <source>
        <dbReference type="ARBA" id="ARBA00022630"/>
    </source>
</evidence>
<comment type="cofactor">
    <cofactor evidence="1">
        <name>FAD</name>
        <dbReference type="ChEBI" id="CHEBI:57692"/>
    </cofactor>
</comment>
<protein>
    <submittedName>
        <fullName evidence="7">Peroxisomal sarcosine oxidase</fullName>
    </submittedName>
</protein>
<comment type="similarity">
    <text evidence="2">Belongs to the MSOX/MTOX family.</text>
</comment>
<dbReference type="InterPro" id="IPR045170">
    <property type="entry name" value="MTOX"/>
</dbReference>
<evidence type="ECO:0000256" key="4">
    <source>
        <dbReference type="ARBA" id="ARBA00022827"/>
    </source>
</evidence>
<keyword evidence="4" id="KW-0274">FAD</keyword>
<dbReference type="InterPro" id="IPR006076">
    <property type="entry name" value="FAD-dep_OxRdtase"/>
</dbReference>
<keyword evidence="8" id="KW-1185">Reference proteome</keyword>
<evidence type="ECO:0000256" key="5">
    <source>
        <dbReference type="ARBA" id="ARBA00023002"/>
    </source>
</evidence>
<dbReference type="EMBL" id="BMAO01021541">
    <property type="protein sequence ID" value="GFQ75241.1"/>
    <property type="molecule type" value="Genomic_DNA"/>
</dbReference>
<sequence length="385" mass="43177">MAEFDFDHAVVGGGIVGSWTALQLIRAGKKVLLVEQFSQPHSRGSSHGETRIIRSGYPEPFFCEMMPHAVRMWSELEIETGKKLMQTTGILIVAKASSEAKFYQNVVNNLKKFCPETLDTTDPRLETLFSRLLHYEKMHGVLMDNTGGILRAHKAVLAIQALFRERGGEQWDNCRVQKLEPVGEEAVKLHLDPQKIITVKSVVVCAGSWAKKLLSPFVNLPLQPAVVRVYYFKSKEKGVYSEKSGFPCLIDLGNPDVYALPSYEYPDLVKICFHGGVSCDPEMRDKTPQDPKIEKRLKDYVRDHFPLLESEPSIVEVCMYTLTPDEVFLIDSVPKHKNIVYGAGFSGSGFKTSPVVGKLLSQMAMGTETFLDISPFSPSRFLQKK</sequence>
<evidence type="ECO:0000259" key="6">
    <source>
        <dbReference type="Pfam" id="PF01266"/>
    </source>
</evidence>
<gene>
    <name evidence="7" type="primary">Pipox</name>
    <name evidence="7" type="ORF">TNCT_200791</name>
</gene>
<dbReference type="Pfam" id="PF01266">
    <property type="entry name" value="DAO"/>
    <property type="match status" value="1"/>
</dbReference>
<dbReference type="OrthoDB" id="424974at2759"/>
<dbReference type="GO" id="GO:0050660">
    <property type="term" value="F:flavin adenine dinucleotide binding"/>
    <property type="evidence" value="ECO:0007669"/>
    <property type="project" value="InterPro"/>
</dbReference>
<proteinExistence type="inferred from homology"/>
<dbReference type="Gene3D" id="3.50.50.60">
    <property type="entry name" value="FAD/NAD(P)-binding domain"/>
    <property type="match status" value="1"/>
</dbReference>